<reference evidence="2 5" key="2">
    <citation type="journal article" date="2014" name="BMC Genomics">
        <title>An improved genome release (version Mt4.0) for the model legume Medicago truncatula.</title>
        <authorList>
            <person name="Tang H."/>
            <person name="Krishnakumar V."/>
            <person name="Bidwell S."/>
            <person name="Rosen B."/>
            <person name="Chan A."/>
            <person name="Zhou S."/>
            <person name="Gentzbittel L."/>
            <person name="Childs K.L."/>
            <person name="Yandell M."/>
            <person name="Gundlach H."/>
            <person name="Mayer K.F."/>
            <person name="Schwartz D.C."/>
            <person name="Town C.D."/>
        </authorList>
    </citation>
    <scope>GENOME REANNOTATION</scope>
    <source>
        <strain evidence="2">A17</strain>
        <strain evidence="4 5">cv. Jemalong A17</strain>
    </source>
</reference>
<organism evidence="2 5">
    <name type="scientific">Medicago truncatula</name>
    <name type="common">Barrel medic</name>
    <name type="synonym">Medicago tribuloides</name>
    <dbReference type="NCBI Taxonomy" id="3880"/>
    <lineage>
        <taxon>Eukaryota</taxon>
        <taxon>Viridiplantae</taxon>
        <taxon>Streptophyta</taxon>
        <taxon>Embryophyta</taxon>
        <taxon>Tracheophyta</taxon>
        <taxon>Spermatophyta</taxon>
        <taxon>Magnoliopsida</taxon>
        <taxon>eudicotyledons</taxon>
        <taxon>Gunneridae</taxon>
        <taxon>Pentapetalae</taxon>
        <taxon>rosids</taxon>
        <taxon>fabids</taxon>
        <taxon>Fabales</taxon>
        <taxon>Fabaceae</taxon>
        <taxon>Papilionoideae</taxon>
        <taxon>50 kb inversion clade</taxon>
        <taxon>NPAAA clade</taxon>
        <taxon>Hologalegina</taxon>
        <taxon>IRL clade</taxon>
        <taxon>Trifolieae</taxon>
        <taxon>Medicago</taxon>
    </lineage>
</organism>
<dbReference type="EnsemblPlants" id="KEH21713">
    <property type="protein sequence ID" value="KEH21713"/>
    <property type="gene ID" value="MTR_7g015340"/>
</dbReference>
<reference evidence="3" key="5">
    <citation type="journal article" date="2018" name="Nat. Plants">
        <title>Whole-genome landscape of Medicago truncatula symbiotic genes.</title>
        <authorList>
            <person name="Pecrix Y."/>
            <person name="Gamas P."/>
            <person name="Carrere S."/>
        </authorList>
    </citation>
    <scope>NUCLEOTIDE SEQUENCE</scope>
    <source>
        <tissue evidence="3">Leaves</tissue>
    </source>
</reference>
<dbReference type="Proteomes" id="UP000265566">
    <property type="component" value="Chromosome 7"/>
</dbReference>
<sequence length="127" mass="13710">MKISIISSVVLTTLLVASLFQPHQHISAAPQNITDQGANGCIGLHCLIAVDDEADFLMDQRATRPSRMLANAFNYNIAKTNDANKQSPDCGVMGLNGQTTCLGSKQLVNKQGRPCDPTNRVYPYCTA</sequence>
<dbReference type="EMBL" id="CM001223">
    <property type="protein sequence ID" value="KEH21713.1"/>
    <property type="molecule type" value="Genomic_DNA"/>
</dbReference>
<feature type="signal peptide" evidence="1">
    <location>
        <begin position="1"/>
        <end position="28"/>
    </location>
</feature>
<evidence type="ECO:0000313" key="6">
    <source>
        <dbReference type="Proteomes" id="UP000265566"/>
    </source>
</evidence>
<name>A0A072TXV6_MEDTR</name>
<evidence type="ECO:0000313" key="5">
    <source>
        <dbReference type="Proteomes" id="UP000002051"/>
    </source>
</evidence>
<dbReference type="Proteomes" id="UP000002051">
    <property type="component" value="Unassembled WGS sequence"/>
</dbReference>
<dbReference type="HOGENOM" id="CLU_1973825_0_0_1"/>
<dbReference type="Gramene" id="rna38580">
    <property type="protein sequence ID" value="RHN44459.1"/>
    <property type="gene ID" value="gene38580"/>
</dbReference>
<evidence type="ECO:0000256" key="1">
    <source>
        <dbReference type="SAM" id="SignalP"/>
    </source>
</evidence>
<reference evidence="2 5" key="1">
    <citation type="journal article" date="2011" name="Nature">
        <title>The Medicago genome provides insight into the evolution of rhizobial symbioses.</title>
        <authorList>
            <person name="Young N.D."/>
            <person name="Debelle F."/>
            <person name="Oldroyd G.E."/>
            <person name="Geurts R."/>
            <person name="Cannon S.B."/>
            <person name="Udvardi M.K."/>
            <person name="Benedito V.A."/>
            <person name="Mayer K.F."/>
            <person name="Gouzy J."/>
            <person name="Schoof H."/>
            <person name="Van de Peer Y."/>
            <person name="Proost S."/>
            <person name="Cook D.R."/>
            <person name="Meyers B.C."/>
            <person name="Spannagl M."/>
            <person name="Cheung F."/>
            <person name="De Mita S."/>
            <person name="Krishnakumar V."/>
            <person name="Gundlach H."/>
            <person name="Zhou S."/>
            <person name="Mudge J."/>
            <person name="Bharti A.K."/>
            <person name="Murray J.D."/>
            <person name="Naoumkina M.A."/>
            <person name="Rosen B."/>
            <person name="Silverstein K.A."/>
            <person name="Tang H."/>
            <person name="Rombauts S."/>
            <person name="Zhao P.X."/>
            <person name="Zhou P."/>
            <person name="Barbe V."/>
            <person name="Bardou P."/>
            <person name="Bechner M."/>
            <person name="Bellec A."/>
            <person name="Berger A."/>
            <person name="Berges H."/>
            <person name="Bidwell S."/>
            <person name="Bisseling T."/>
            <person name="Choisne N."/>
            <person name="Couloux A."/>
            <person name="Denny R."/>
            <person name="Deshpande S."/>
            <person name="Dai X."/>
            <person name="Doyle J.J."/>
            <person name="Dudez A.M."/>
            <person name="Farmer A.D."/>
            <person name="Fouteau S."/>
            <person name="Franken C."/>
            <person name="Gibelin C."/>
            <person name="Gish J."/>
            <person name="Goldstein S."/>
            <person name="Gonzalez A.J."/>
            <person name="Green P.J."/>
            <person name="Hallab A."/>
            <person name="Hartog M."/>
            <person name="Hua A."/>
            <person name="Humphray S.J."/>
            <person name="Jeong D.H."/>
            <person name="Jing Y."/>
            <person name="Jocker A."/>
            <person name="Kenton S.M."/>
            <person name="Kim D.J."/>
            <person name="Klee K."/>
            <person name="Lai H."/>
            <person name="Lang C."/>
            <person name="Lin S."/>
            <person name="Macmil S.L."/>
            <person name="Magdelenat G."/>
            <person name="Matthews L."/>
            <person name="McCorrison J."/>
            <person name="Monaghan E.L."/>
            <person name="Mun J.H."/>
            <person name="Najar F.Z."/>
            <person name="Nicholson C."/>
            <person name="Noirot C."/>
            <person name="O'Bleness M."/>
            <person name="Paule C.R."/>
            <person name="Poulain J."/>
            <person name="Prion F."/>
            <person name="Qin B."/>
            <person name="Qu C."/>
            <person name="Retzel E.F."/>
            <person name="Riddle C."/>
            <person name="Sallet E."/>
            <person name="Samain S."/>
            <person name="Samson N."/>
            <person name="Sanders I."/>
            <person name="Saurat O."/>
            <person name="Scarpelli C."/>
            <person name="Schiex T."/>
            <person name="Segurens B."/>
            <person name="Severin A.J."/>
            <person name="Sherrier D.J."/>
            <person name="Shi R."/>
            <person name="Sims S."/>
            <person name="Singer S.R."/>
            <person name="Sinharoy S."/>
            <person name="Sterck L."/>
            <person name="Viollet A."/>
            <person name="Wang B.B."/>
            <person name="Wang K."/>
            <person name="Wang M."/>
            <person name="Wang X."/>
            <person name="Warfsmann J."/>
            <person name="Weissenbach J."/>
            <person name="White D.D."/>
            <person name="White J.D."/>
            <person name="Wiley G.B."/>
            <person name="Wincker P."/>
            <person name="Xing Y."/>
            <person name="Yang L."/>
            <person name="Yao Z."/>
            <person name="Ying F."/>
            <person name="Zhai J."/>
            <person name="Zhou L."/>
            <person name="Zuber A."/>
            <person name="Denarie J."/>
            <person name="Dixon R.A."/>
            <person name="May G.D."/>
            <person name="Schwartz D.C."/>
            <person name="Rogers J."/>
            <person name="Quetier F."/>
            <person name="Town C.D."/>
            <person name="Roe B.A."/>
        </authorList>
    </citation>
    <scope>NUCLEOTIDE SEQUENCE [LARGE SCALE GENOMIC DNA]</scope>
    <source>
        <strain evidence="2">A17</strain>
        <strain evidence="4 5">cv. Jemalong A17</strain>
    </source>
</reference>
<keyword evidence="1" id="KW-0732">Signal</keyword>
<evidence type="ECO:0000313" key="2">
    <source>
        <dbReference type="EMBL" id="KEH21713.1"/>
    </source>
</evidence>
<reference evidence="4" key="3">
    <citation type="submission" date="2015-04" db="UniProtKB">
        <authorList>
            <consortium name="EnsemblPlants"/>
        </authorList>
    </citation>
    <scope>IDENTIFICATION</scope>
    <source>
        <strain evidence="4">cv. Jemalong A17</strain>
    </source>
</reference>
<dbReference type="AlphaFoldDB" id="A0A072TXV6"/>
<gene>
    <name evidence="2" type="ordered locus">MTR_7g015340</name>
    <name evidence="3" type="ORF">MtrunA17_Chr7g0219661</name>
</gene>
<keyword evidence="5" id="KW-1185">Reference proteome</keyword>
<dbReference type="EMBL" id="PSQE01000007">
    <property type="protein sequence ID" value="RHN44459.1"/>
    <property type="molecule type" value="Genomic_DNA"/>
</dbReference>
<evidence type="ECO:0000313" key="3">
    <source>
        <dbReference type="EMBL" id="RHN44459.1"/>
    </source>
</evidence>
<feature type="chain" id="PRO_5014499110" evidence="1">
    <location>
        <begin position="29"/>
        <end position="127"/>
    </location>
</feature>
<proteinExistence type="predicted"/>
<accession>A0A072TXV6</accession>
<protein>
    <submittedName>
        <fullName evidence="2">RALF</fullName>
    </submittedName>
</protein>
<evidence type="ECO:0000313" key="4">
    <source>
        <dbReference type="EnsemblPlants" id="KEH21713"/>
    </source>
</evidence>
<reference evidence="6" key="4">
    <citation type="journal article" date="2018" name="Nat. Plants">
        <title>Whole-genome landscape of Medicago truncatula symbiotic genes.</title>
        <authorList>
            <person name="Pecrix Y."/>
            <person name="Staton S.E."/>
            <person name="Sallet E."/>
            <person name="Lelandais-Briere C."/>
            <person name="Moreau S."/>
            <person name="Carrere S."/>
            <person name="Blein T."/>
            <person name="Jardinaud M.F."/>
            <person name="Latrasse D."/>
            <person name="Zouine M."/>
            <person name="Zahm M."/>
            <person name="Kreplak J."/>
            <person name="Mayjonade B."/>
            <person name="Satge C."/>
            <person name="Perez M."/>
            <person name="Cauet S."/>
            <person name="Marande W."/>
            <person name="Chantry-Darmon C."/>
            <person name="Lopez-Roques C."/>
            <person name="Bouchez O."/>
            <person name="Berard A."/>
            <person name="Debelle F."/>
            <person name="Munos S."/>
            <person name="Bendahmane A."/>
            <person name="Berges H."/>
            <person name="Niebel A."/>
            <person name="Buitink J."/>
            <person name="Frugier F."/>
            <person name="Benhamed M."/>
            <person name="Crespi M."/>
            <person name="Gouzy J."/>
            <person name="Gamas P."/>
        </authorList>
    </citation>
    <scope>NUCLEOTIDE SEQUENCE [LARGE SCALE GENOMIC DNA]</scope>
    <source>
        <strain evidence="6">cv. Jemalong A17</strain>
    </source>
</reference>